<dbReference type="InterPro" id="IPR000943">
    <property type="entry name" value="RNA_pol_sigma70"/>
</dbReference>
<evidence type="ECO:0000259" key="8">
    <source>
        <dbReference type="PROSITE" id="PS00716"/>
    </source>
</evidence>
<keyword evidence="3 5" id="KW-0238">DNA-binding</keyword>
<dbReference type="PANTHER" id="PTHR30603">
    <property type="entry name" value="RNA POLYMERASE SIGMA FACTOR RPO"/>
    <property type="match status" value="1"/>
</dbReference>
<keyword evidence="4 5" id="KW-0804">Transcription</keyword>
<dbReference type="PROSITE" id="PS00715">
    <property type="entry name" value="SIGMA70_1"/>
    <property type="match status" value="1"/>
</dbReference>
<dbReference type="NCBIfam" id="TIGR02937">
    <property type="entry name" value="sigma70-ECF"/>
    <property type="match status" value="1"/>
</dbReference>
<protein>
    <recommendedName>
        <fullName evidence="5">RNA polymerase sigma factor</fullName>
    </recommendedName>
</protein>
<gene>
    <name evidence="9" type="ORF">A4R35_08400</name>
</gene>
<dbReference type="Gene3D" id="1.10.10.10">
    <property type="entry name" value="Winged helix-like DNA-binding domain superfamily/Winged helix DNA-binding domain"/>
    <property type="match status" value="2"/>
</dbReference>
<dbReference type="Proteomes" id="UP000248706">
    <property type="component" value="Unassembled WGS sequence"/>
</dbReference>
<dbReference type="RefSeq" id="WP_223258253.1">
    <property type="nucleotide sequence ID" value="NZ_MCIF01000002.1"/>
</dbReference>
<feature type="domain" description="RNA polymerase sigma-70" evidence="8">
    <location>
        <begin position="320"/>
        <end position="346"/>
    </location>
</feature>
<evidence type="ECO:0000256" key="1">
    <source>
        <dbReference type="ARBA" id="ARBA00023015"/>
    </source>
</evidence>
<name>A0A328VIR4_9CHLR</name>
<reference evidence="9 10" key="1">
    <citation type="submission" date="2016-08" db="EMBL/GenBank/DDBJ databases">
        <title>Analysis of Carbohydrate Active Enzymes in Thermogemmatispora T81 Reveals Carbohydrate Degradation Ability.</title>
        <authorList>
            <person name="Tomazini A."/>
            <person name="Lal S."/>
            <person name="Stott M."/>
            <person name="Henrissat B."/>
            <person name="Polikarpov I."/>
            <person name="Sparling R."/>
            <person name="Levin D.B."/>
        </authorList>
    </citation>
    <scope>NUCLEOTIDE SEQUENCE [LARGE SCALE GENOMIC DNA]</scope>
    <source>
        <strain evidence="9 10">T81</strain>
    </source>
</reference>
<dbReference type="PRINTS" id="PR00046">
    <property type="entry name" value="SIGMA70FCT"/>
</dbReference>
<keyword evidence="10" id="KW-1185">Reference proteome</keyword>
<feature type="domain" description="RNA polymerase sigma-70" evidence="7">
    <location>
        <begin position="151"/>
        <end position="164"/>
    </location>
</feature>
<comment type="similarity">
    <text evidence="5">Belongs to the sigma-70 factor family.</text>
</comment>
<dbReference type="CDD" id="cd06171">
    <property type="entry name" value="Sigma70_r4"/>
    <property type="match status" value="1"/>
</dbReference>
<dbReference type="InterPro" id="IPR007624">
    <property type="entry name" value="RNA_pol_sigma70_r3"/>
</dbReference>
<evidence type="ECO:0000256" key="4">
    <source>
        <dbReference type="ARBA" id="ARBA00023163"/>
    </source>
</evidence>
<dbReference type="EMBL" id="MCIF01000002">
    <property type="protein sequence ID" value="RAQ95553.1"/>
    <property type="molecule type" value="Genomic_DNA"/>
</dbReference>
<proteinExistence type="inferred from homology"/>
<organism evidence="9 10">
    <name type="scientific">Thermogemmatispora tikiterensis</name>
    <dbReference type="NCBI Taxonomy" id="1825093"/>
    <lineage>
        <taxon>Bacteria</taxon>
        <taxon>Bacillati</taxon>
        <taxon>Chloroflexota</taxon>
        <taxon>Ktedonobacteria</taxon>
        <taxon>Thermogemmatisporales</taxon>
        <taxon>Thermogemmatisporaceae</taxon>
        <taxon>Thermogemmatispora</taxon>
    </lineage>
</organism>
<comment type="caution">
    <text evidence="9">The sequence shown here is derived from an EMBL/GenBank/DDBJ whole genome shotgun (WGS) entry which is preliminary data.</text>
</comment>
<feature type="compositionally biased region" description="Basic residues" evidence="6">
    <location>
        <begin position="26"/>
        <end position="42"/>
    </location>
</feature>
<dbReference type="AlphaFoldDB" id="A0A328VIR4"/>
<dbReference type="GO" id="GO:0003677">
    <property type="term" value="F:DNA binding"/>
    <property type="evidence" value="ECO:0007669"/>
    <property type="project" value="UniProtKB-KW"/>
</dbReference>
<evidence type="ECO:0000313" key="9">
    <source>
        <dbReference type="EMBL" id="RAQ95553.1"/>
    </source>
</evidence>
<dbReference type="GO" id="GO:0016987">
    <property type="term" value="F:sigma factor activity"/>
    <property type="evidence" value="ECO:0007669"/>
    <property type="project" value="UniProtKB-KW"/>
</dbReference>
<keyword evidence="2 5" id="KW-0731">Sigma factor</keyword>
<dbReference type="Pfam" id="PF00140">
    <property type="entry name" value="Sigma70_r1_2"/>
    <property type="match status" value="1"/>
</dbReference>
<dbReference type="FunFam" id="1.10.601.10:FF:000001">
    <property type="entry name" value="RNA polymerase sigma factor SigA"/>
    <property type="match status" value="1"/>
</dbReference>
<comment type="function">
    <text evidence="5">Sigma factors are initiation factors that promote the attachment of RNA polymerase to specific initiation sites and are then released.</text>
</comment>
<evidence type="ECO:0000256" key="3">
    <source>
        <dbReference type="ARBA" id="ARBA00023125"/>
    </source>
</evidence>
<dbReference type="InterPro" id="IPR050239">
    <property type="entry name" value="Sigma-70_RNA_pol_init_factors"/>
</dbReference>
<feature type="region of interest" description="Disordered" evidence="6">
    <location>
        <begin position="1"/>
        <end position="86"/>
    </location>
</feature>
<dbReference type="InterPro" id="IPR007627">
    <property type="entry name" value="RNA_pol_sigma70_r2"/>
</dbReference>
<dbReference type="Gene3D" id="1.10.601.10">
    <property type="entry name" value="RNA Polymerase Primary Sigma Factor"/>
    <property type="match status" value="2"/>
</dbReference>
<dbReference type="PROSITE" id="PS00716">
    <property type="entry name" value="SIGMA70_2"/>
    <property type="match status" value="1"/>
</dbReference>
<dbReference type="SUPFAM" id="SSF88659">
    <property type="entry name" value="Sigma3 and sigma4 domains of RNA polymerase sigma factors"/>
    <property type="match status" value="2"/>
</dbReference>
<feature type="compositionally biased region" description="Acidic residues" evidence="6">
    <location>
        <begin position="56"/>
        <end position="80"/>
    </location>
</feature>
<dbReference type="InterPro" id="IPR007630">
    <property type="entry name" value="RNA_pol_sigma70_r4"/>
</dbReference>
<dbReference type="InterPro" id="IPR014284">
    <property type="entry name" value="RNA_pol_sigma-70_dom"/>
</dbReference>
<keyword evidence="1 5" id="KW-0805">Transcription regulation</keyword>
<dbReference type="Pfam" id="PF04542">
    <property type="entry name" value="Sigma70_r2"/>
    <property type="match status" value="1"/>
</dbReference>
<feature type="compositionally biased region" description="Basic and acidic residues" evidence="6">
    <location>
        <begin position="1"/>
        <end position="10"/>
    </location>
</feature>
<evidence type="ECO:0000256" key="6">
    <source>
        <dbReference type="SAM" id="MobiDB-lite"/>
    </source>
</evidence>
<sequence length="361" mass="41306">MGVRGNKAETHLGLLEVDDMTSAAQRPKKRAGQPRHPGKRSRQAAAAFDEPSPSDLDLESEEAVLAELGEEEDEDEDGGETSERSAIDDTVKLYLKEIGSYPLLTAEQELMLAERVAQGDLRARQRLIESNLRLVVSIAKRYTNQGLPLLDMIQEGNIGLMRAAQKFDYRRGFRFSTYATWWIRQAISRAIAEHSRTIHIPVHVVELIYRIKRVARRIYQEQGVEPLPEELAAEVGLPKERIVELLNISEQPVSLDAPVADDEQYHLADTLEDPSMMAPEDSEARQRLHDHLQQAMEILNPRERTILEMRYGLQDGCSHSLDEVSARFKLTRERIRQIEVKALRKLRYPERYYGLREFASL</sequence>
<dbReference type="InterPro" id="IPR009042">
    <property type="entry name" value="RNA_pol_sigma70_r1_2"/>
</dbReference>
<evidence type="ECO:0000256" key="2">
    <source>
        <dbReference type="ARBA" id="ARBA00023082"/>
    </source>
</evidence>
<dbReference type="Pfam" id="PF04545">
    <property type="entry name" value="Sigma70_r4"/>
    <property type="match status" value="1"/>
</dbReference>
<dbReference type="SUPFAM" id="SSF88946">
    <property type="entry name" value="Sigma2 domain of RNA polymerase sigma factors"/>
    <property type="match status" value="1"/>
</dbReference>
<dbReference type="GO" id="GO:0006352">
    <property type="term" value="P:DNA-templated transcription initiation"/>
    <property type="evidence" value="ECO:0007669"/>
    <property type="project" value="InterPro"/>
</dbReference>
<evidence type="ECO:0000313" key="10">
    <source>
        <dbReference type="Proteomes" id="UP000248706"/>
    </source>
</evidence>
<evidence type="ECO:0000259" key="7">
    <source>
        <dbReference type="PROSITE" id="PS00715"/>
    </source>
</evidence>
<accession>A0A328VIR4</accession>
<dbReference type="InterPro" id="IPR013325">
    <property type="entry name" value="RNA_pol_sigma_r2"/>
</dbReference>
<dbReference type="InterPro" id="IPR013324">
    <property type="entry name" value="RNA_pol_sigma_r3/r4-like"/>
</dbReference>
<evidence type="ECO:0000256" key="5">
    <source>
        <dbReference type="RuleBase" id="RU362124"/>
    </source>
</evidence>
<dbReference type="Pfam" id="PF04539">
    <property type="entry name" value="Sigma70_r3"/>
    <property type="match status" value="1"/>
</dbReference>
<dbReference type="InterPro" id="IPR036388">
    <property type="entry name" value="WH-like_DNA-bd_sf"/>
</dbReference>
<dbReference type="PANTHER" id="PTHR30603:SF47">
    <property type="entry name" value="RNA POLYMERASE SIGMA FACTOR SIGD, CHLOROPLASTIC"/>
    <property type="match status" value="1"/>
</dbReference>